<feature type="chain" id="PRO_5008000388" description="DUF4390 domain-containing protein" evidence="1">
    <location>
        <begin position="28"/>
        <end position="213"/>
    </location>
</feature>
<dbReference type="KEGG" id="fng:JM64_07520"/>
<organism evidence="2 3">
    <name type="scientific">Fervidobacterium pennivorans</name>
    <dbReference type="NCBI Taxonomy" id="93466"/>
    <lineage>
        <taxon>Bacteria</taxon>
        <taxon>Thermotogati</taxon>
        <taxon>Thermotogota</taxon>
        <taxon>Thermotogae</taxon>
        <taxon>Thermotogales</taxon>
        <taxon>Fervidobacteriaceae</taxon>
        <taxon>Fervidobacterium</taxon>
    </lineage>
</organism>
<accession>A0A172T4D9</accession>
<evidence type="ECO:0000256" key="1">
    <source>
        <dbReference type="SAM" id="SignalP"/>
    </source>
</evidence>
<dbReference type="EMBL" id="CP011393">
    <property type="protein sequence ID" value="ANE41816.1"/>
    <property type="molecule type" value="Genomic_DNA"/>
</dbReference>
<feature type="signal peptide" evidence="1">
    <location>
        <begin position="1"/>
        <end position="27"/>
    </location>
</feature>
<reference evidence="2 3" key="1">
    <citation type="submission" date="2014-08" db="EMBL/GenBank/DDBJ databases">
        <title>Fervidobacterium pennivorans DYC genome.</title>
        <authorList>
            <person name="Wushke S."/>
        </authorList>
    </citation>
    <scope>NUCLEOTIDE SEQUENCE [LARGE SCALE GENOMIC DNA]</scope>
    <source>
        <strain evidence="2 3">DYC</strain>
    </source>
</reference>
<keyword evidence="1" id="KW-0732">Signal</keyword>
<evidence type="ECO:0000313" key="3">
    <source>
        <dbReference type="Proteomes" id="UP000077096"/>
    </source>
</evidence>
<dbReference type="OrthoDB" id="44185at2"/>
<evidence type="ECO:0008006" key="4">
    <source>
        <dbReference type="Google" id="ProtNLM"/>
    </source>
</evidence>
<protein>
    <recommendedName>
        <fullName evidence="4">DUF4390 domain-containing protein</fullName>
    </recommendedName>
</protein>
<dbReference type="PATRIC" id="fig|93466.3.peg.1589"/>
<evidence type="ECO:0000313" key="2">
    <source>
        <dbReference type="EMBL" id="ANE41816.1"/>
    </source>
</evidence>
<sequence length="213" mass="24482">MFKCRKTFFFAAIVGLLFILFTSSVCAQNTSQLSQTKTSDDGISVYGFIEKLAGNRNFNISTVLTFDVFDGQQRKKIAFSFDLVIKNLEKFTFYLKSPEVVEDIVIQYDMISRKVEYVYKNYKTTENVLPNVSQVGDILTSITDFLSTPLFNATYGRDYVEFRPKNAAILARFGVQPITVRLYMERELPKKIEILNDKTNEKVVLEFTKFVIG</sequence>
<dbReference type="Proteomes" id="UP000077096">
    <property type="component" value="Chromosome"/>
</dbReference>
<dbReference type="AlphaFoldDB" id="A0A172T4D9"/>
<gene>
    <name evidence="2" type="ORF">JM64_07520</name>
</gene>
<proteinExistence type="predicted"/>
<name>A0A172T4D9_FERPE</name>